<evidence type="ECO:0000256" key="14">
    <source>
        <dbReference type="ARBA" id="ARBA00023235"/>
    </source>
</evidence>
<dbReference type="Gene3D" id="1.10.10.10">
    <property type="entry name" value="Winged helix-like DNA-binding domain superfamily/Winged helix DNA-binding domain"/>
    <property type="match status" value="1"/>
</dbReference>
<evidence type="ECO:0000259" key="18">
    <source>
        <dbReference type="PROSITE" id="PS50967"/>
    </source>
</evidence>
<dbReference type="SMART" id="SM00487">
    <property type="entry name" value="DEXDc"/>
    <property type="match status" value="1"/>
</dbReference>
<dbReference type="EC" id="5.6.2.4" evidence="16"/>
<keyword evidence="12" id="KW-0233">DNA recombination</keyword>
<dbReference type="GO" id="GO:0009378">
    <property type="term" value="F:four-way junction helicase activity"/>
    <property type="evidence" value="ECO:0000318"/>
    <property type="project" value="GO_Central"/>
</dbReference>
<dbReference type="InterPro" id="IPR018982">
    <property type="entry name" value="RQC_domain"/>
</dbReference>
<evidence type="ECO:0000256" key="15">
    <source>
        <dbReference type="ARBA" id="ARBA00034617"/>
    </source>
</evidence>
<evidence type="ECO:0000313" key="21">
    <source>
        <dbReference type="EMBL" id="AAM07847.1"/>
    </source>
</evidence>
<keyword evidence="10" id="KW-0067">ATP-binding</keyword>
<dbReference type="STRING" id="188937.MA_4507"/>
<evidence type="ECO:0000256" key="8">
    <source>
        <dbReference type="ARBA" id="ARBA00022806"/>
    </source>
</evidence>
<dbReference type="CDD" id="cd17920">
    <property type="entry name" value="DEXHc_RecQ"/>
    <property type="match status" value="1"/>
</dbReference>
<dbReference type="InterPro" id="IPR002121">
    <property type="entry name" value="HRDC_dom"/>
</dbReference>
<evidence type="ECO:0000313" key="22">
    <source>
        <dbReference type="Proteomes" id="UP000002487"/>
    </source>
</evidence>
<dbReference type="Pfam" id="PF09382">
    <property type="entry name" value="RQC"/>
    <property type="match status" value="1"/>
</dbReference>
<evidence type="ECO:0000256" key="13">
    <source>
        <dbReference type="ARBA" id="ARBA00023204"/>
    </source>
</evidence>
<dbReference type="EMBL" id="AE010299">
    <property type="protein sequence ID" value="AAM07847.1"/>
    <property type="molecule type" value="Genomic_DNA"/>
</dbReference>
<dbReference type="InterPro" id="IPR010997">
    <property type="entry name" value="HRDC-like_sf"/>
</dbReference>
<dbReference type="InterPro" id="IPR004589">
    <property type="entry name" value="DNA_helicase_ATP-dep_RecQ"/>
</dbReference>
<evidence type="ECO:0000256" key="12">
    <source>
        <dbReference type="ARBA" id="ARBA00023172"/>
    </source>
</evidence>
<dbReference type="SUPFAM" id="SSF47819">
    <property type="entry name" value="HRDC-like"/>
    <property type="match status" value="1"/>
</dbReference>
<evidence type="ECO:0000256" key="16">
    <source>
        <dbReference type="ARBA" id="ARBA00034808"/>
    </source>
</evidence>
<evidence type="ECO:0000256" key="6">
    <source>
        <dbReference type="ARBA" id="ARBA00022763"/>
    </source>
</evidence>
<dbReference type="KEGG" id="mac:MA_4507"/>
<keyword evidence="5" id="KW-0547">Nucleotide-binding</keyword>
<dbReference type="InterPro" id="IPR014001">
    <property type="entry name" value="Helicase_ATP-bd"/>
</dbReference>
<dbReference type="EnsemblBacteria" id="AAM07847">
    <property type="protein sequence ID" value="AAM07847"/>
    <property type="gene ID" value="MA_4507"/>
</dbReference>
<dbReference type="InterPro" id="IPR011545">
    <property type="entry name" value="DEAD/DEAH_box_helicase_dom"/>
</dbReference>
<feature type="compositionally biased region" description="Low complexity" evidence="17">
    <location>
        <begin position="695"/>
        <end position="709"/>
    </location>
</feature>
<feature type="domain" description="Helicase ATP-binding" evidence="19">
    <location>
        <begin position="46"/>
        <end position="217"/>
    </location>
</feature>
<dbReference type="InterPro" id="IPR027417">
    <property type="entry name" value="P-loop_NTPase"/>
</dbReference>
<dbReference type="Gene3D" id="3.40.50.300">
    <property type="entry name" value="P-loop containing nucleotide triphosphate hydrolases"/>
    <property type="match status" value="2"/>
</dbReference>
<dbReference type="CDD" id="cd18794">
    <property type="entry name" value="SF2_C_RecQ"/>
    <property type="match status" value="1"/>
</dbReference>
<dbReference type="InParanoid" id="Q8THK7"/>
<evidence type="ECO:0000259" key="20">
    <source>
        <dbReference type="PROSITE" id="PS51194"/>
    </source>
</evidence>
<feature type="region of interest" description="Disordered" evidence="17">
    <location>
        <begin position="670"/>
        <end position="745"/>
    </location>
</feature>
<dbReference type="PROSITE" id="PS51194">
    <property type="entry name" value="HELICASE_CTER"/>
    <property type="match status" value="1"/>
</dbReference>
<feature type="region of interest" description="Disordered" evidence="17">
    <location>
        <begin position="769"/>
        <end position="796"/>
    </location>
</feature>
<keyword evidence="8 21" id="KW-0347">Helicase</keyword>
<evidence type="ECO:0000256" key="10">
    <source>
        <dbReference type="ARBA" id="ARBA00022840"/>
    </source>
</evidence>
<feature type="domain" description="Helicase C-terminal" evidence="20">
    <location>
        <begin position="244"/>
        <end position="390"/>
    </location>
</feature>
<dbReference type="GO" id="GO:0006260">
    <property type="term" value="P:DNA replication"/>
    <property type="evidence" value="ECO:0000318"/>
    <property type="project" value="GO_Central"/>
</dbReference>
<dbReference type="RefSeq" id="WP_011024383.1">
    <property type="nucleotide sequence ID" value="NC_003552.1"/>
</dbReference>
<comment type="cofactor">
    <cofactor evidence="1">
        <name>Mg(2+)</name>
        <dbReference type="ChEBI" id="CHEBI:18420"/>
    </cofactor>
</comment>
<dbReference type="InterPro" id="IPR044876">
    <property type="entry name" value="HRDC_dom_sf"/>
</dbReference>
<dbReference type="Pfam" id="PF00271">
    <property type="entry name" value="Helicase_C"/>
    <property type="match status" value="1"/>
</dbReference>
<dbReference type="Pfam" id="PF00570">
    <property type="entry name" value="HRDC"/>
    <property type="match status" value="1"/>
</dbReference>
<dbReference type="GO" id="GO:0003677">
    <property type="term" value="F:DNA binding"/>
    <property type="evidence" value="ECO:0007669"/>
    <property type="project" value="UniProtKB-KW"/>
</dbReference>
<dbReference type="GO" id="GO:0005524">
    <property type="term" value="F:ATP binding"/>
    <property type="evidence" value="ECO:0007669"/>
    <property type="project" value="UniProtKB-KW"/>
</dbReference>
<dbReference type="GO" id="GO:0043138">
    <property type="term" value="F:3'-5' DNA helicase activity"/>
    <property type="evidence" value="ECO:0000318"/>
    <property type="project" value="GO_Central"/>
</dbReference>
<dbReference type="NCBIfam" id="TIGR01389">
    <property type="entry name" value="recQ"/>
    <property type="match status" value="1"/>
</dbReference>
<dbReference type="PROSITE" id="PS51192">
    <property type="entry name" value="HELICASE_ATP_BIND_1"/>
    <property type="match status" value="1"/>
</dbReference>
<dbReference type="GO" id="GO:0000724">
    <property type="term" value="P:double-strand break repair via homologous recombination"/>
    <property type="evidence" value="ECO:0000318"/>
    <property type="project" value="GO_Central"/>
</dbReference>
<dbReference type="GO" id="GO:0005694">
    <property type="term" value="C:chromosome"/>
    <property type="evidence" value="ECO:0000318"/>
    <property type="project" value="GO_Central"/>
</dbReference>
<dbReference type="PANTHER" id="PTHR13710:SF105">
    <property type="entry name" value="ATP-DEPENDENT DNA HELICASE Q1"/>
    <property type="match status" value="1"/>
</dbReference>
<keyword evidence="13" id="KW-0234">DNA repair</keyword>
<dbReference type="InterPro" id="IPR036388">
    <property type="entry name" value="WH-like_DNA-bd_sf"/>
</dbReference>
<gene>
    <name evidence="21" type="ordered locus">MA_4507</name>
</gene>
<organism evidence="21 22">
    <name type="scientific">Methanosarcina acetivorans (strain ATCC 35395 / DSM 2834 / JCM 12185 / C2A)</name>
    <dbReference type="NCBI Taxonomy" id="188937"/>
    <lineage>
        <taxon>Archaea</taxon>
        <taxon>Methanobacteriati</taxon>
        <taxon>Methanobacteriota</taxon>
        <taxon>Stenosarchaea group</taxon>
        <taxon>Methanomicrobia</taxon>
        <taxon>Methanosarcinales</taxon>
        <taxon>Methanosarcinaceae</taxon>
        <taxon>Methanosarcina</taxon>
    </lineage>
</organism>
<reference evidence="21 22" key="1">
    <citation type="journal article" date="2002" name="Genome Res.">
        <title>The genome of Methanosarcina acetivorans reveals extensive metabolic and physiological diversity.</title>
        <authorList>
            <person name="Galagan J.E."/>
            <person name="Nusbaum C."/>
            <person name="Roy A."/>
            <person name="Endrizzi M.G."/>
            <person name="Macdonald P."/>
            <person name="FitzHugh W."/>
            <person name="Calvo S."/>
            <person name="Engels R."/>
            <person name="Smirnov S."/>
            <person name="Atnoor D."/>
            <person name="Brown A."/>
            <person name="Allen N."/>
            <person name="Naylor J."/>
            <person name="Stange-Thomann N."/>
            <person name="DeArellano K."/>
            <person name="Johnson R."/>
            <person name="Linton L."/>
            <person name="McEwan P."/>
            <person name="McKernan K."/>
            <person name="Talamas J."/>
            <person name="Tirrell A."/>
            <person name="Ye W."/>
            <person name="Zimmer A."/>
            <person name="Barber R.D."/>
            <person name="Cann I."/>
            <person name="Graham D.E."/>
            <person name="Grahame D.A."/>
            <person name="Guss A."/>
            <person name="Hedderich R."/>
            <person name="Ingram-Smith C."/>
            <person name="Kuettner C.H."/>
            <person name="Krzycki J.A."/>
            <person name="Leigh J.A."/>
            <person name="Li W."/>
            <person name="Liu J."/>
            <person name="Mukhopadhyay B."/>
            <person name="Reeve J.N."/>
            <person name="Smith K."/>
            <person name="Springer T.A."/>
            <person name="Umayam L.A."/>
            <person name="White O."/>
            <person name="White R.H."/>
            <person name="de Macario E.C."/>
            <person name="Ferry J.G."/>
            <person name="Jarrell K.F."/>
            <person name="Jing H."/>
            <person name="Macario A.J.L."/>
            <person name="Paulsen I."/>
            <person name="Pritchett M."/>
            <person name="Sowers K.R."/>
            <person name="Swanson R.V."/>
            <person name="Zinder S.H."/>
            <person name="Lander E."/>
            <person name="Metcalf W.W."/>
            <person name="Birren B."/>
        </authorList>
    </citation>
    <scope>NUCLEOTIDE SEQUENCE [LARGE SCALE GENOMIC DNA]</scope>
    <source>
        <strain evidence="22">ATCC 35395 / DSM 2834 / JCM 12185 / C2A</strain>
    </source>
</reference>
<dbReference type="FunFam" id="3.40.50.300:FF:000296">
    <property type="entry name" value="ATP-dependent DNA helicase RecQ"/>
    <property type="match status" value="1"/>
</dbReference>
<evidence type="ECO:0000259" key="19">
    <source>
        <dbReference type="PROSITE" id="PS51192"/>
    </source>
</evidence>
<dbReference type="PROSITE" id="PS50967">
    <property type="entry name" value="HRDC"/>
    <property type="match status" value="1"/>
</dbReference>
<dbReference type="HOGENOM" id="CLU_001103_7_1_2"/>
<sequence>MDIDYGVLRDSKNELESRVLRSARMHSVLRQYFGYTAFRPLQEEIIRDVLDRKDVFVLMPTGGGKSICYQLPSLLLDGVTVVVSPLISLMKDQVDGLEANGIAAACMNSTQSAREIRDVKSAFLENRLKILYIAPERLMMPGTITFLKKGKISLFAIDEAHCISEWGHDFRPEYRKLKLLRDPKTGFPDVPVIALTATATGRVRKDIIVQLGLDLDPEKGLYVASFNRSNLYYEVRPKKDTFSEITDYLLRHRGEAGIIYCQSRNNVETLTKKLNLAGFRALPYHAGLSDSERSRNQEMFIKDDVDIIVATIAFGMGIDKSNVRFVIHYDLPRNLESYYQETGRGGRDGSPCECILFFSRGDRFKIEYFIAQKTNEKEKDISLVQLRQMVAYCEGNKCRRQALLEYFGEELSASCGNCDTCLRPKDTFDGTEAARKLITCIQELNQRFGTNYVIDVLTGSKNKKVRKNRHEKLKSHGNGREFTKEQWRSLASEMLNTGLLEVSGTQYPVLKLNSMSRKILNGSESVELVCPEGFIPEAEEIFIPPAPAGKVKAKAEDNIQPSTTEYSTATDILKKAKSGGLLKSGTEHDPILFERLKALRKKIALKRNLPPYIIFSDTSLKEMASKFPQTPEEFHSITGVGDHKLRKYGDDFLQEIGDYCRDYGLISGENAEDSGDSESVPEKQINISKGRTPKSASSESASSESASSELKIEAEELGFSNPASEVGNGSASGIPSSGILPEKSSEARSLPAKRVRYLDMSIQDWSEVDSSEIGSTELNSSELDSSELDSSEKDSSEIDPLEIDLFEKASLEKTYSLYLQGLDIGEIAEIEGLSTKNAYRQFEKLILAGKVRKIEGLVSPERQQQIIKATEILEIEFESLLRARLGDNCREEEMKLIRAFLLSKMLFSV</sequence>
<dbReference type="GO" id="GO:0005737">
    <property type="term" value="C:cytoplasm"/>
    <property type="evidence" value="ECO:0000318"/>
    <property type="project" value="GO_Central"/>
</dbReference>
<dbReference type="Pfam" id="PF16124">
    <property type="entry name" value="RecQ_Zn_bind"/>
    <property type="match status" value="1"/>
</dbReference>
<evidence type="ECO:0000256" key="4">
    <source>
        <dbReference type="ARBA" id="ARBA00022723"/>
    </source>
</evidence>
<dbReference type="PhylomeDB" id="Q8THK7"/>
<dbReference type="InterPro" id="IPR006293">
    <property type="entry name" value="DNA_helicase_ATP-dep_RecQ_bac"/>
</dbReference>
<dbReference type="SMART" id="SM00956">
    <property type="entry name" value="RQC"/>
    <property type="match status" value="1"/>
</dbReference>
<dbReference type="GeneID" id="1476401"/>
<name>Q8THK7_METAC</name>
<keyword evidence="11" id="KW-0238">DNA-binding</keyword>
<feature type="compositionally biased region" description="Polar residues" evidence="17">
    <location>
        <begin position="721"/>
        <end position="735"/>
    </location>
</feature>
<evidence type="ECO:0000256" key="7">
    <source>
        <dbReference type="ARBA" id="ARBA00022801"/>
    </source>
</evidence>
<dbReference type="NCBIfam" id="TIGR00614">
    <property type="entry name" value="recQ_fam"/>
    <property type="match status" value="1"/>
</dbReference>
<comment type="similarity">
    <text evidence="3">Belongs to the helicase family. RecQ subfamily.</text>
</comment>
<dbReference type="Pfam" id="PF00270">
    <property type="entry name" value="DEAD"/>
    <property type="match status" value="1"/>
</dbReference>
<dbReference type="SMART" id="SM00490">
    <property type="entry name" value="HELICc"/>
    <property type="match status" value="1"/>
</dbReference>
<comment type="cofactor">
    <cofactor evidence="2">
        <name>Zn(2+)</name>
        <dbReference type="ChEBI" id="CHEBI:29105"/>
    </cofactor>
</comment>
<evidence type="ECO:0000256" key="5">
    <source>
        <dbReference type="ARBA" id="ARBA00022741"/>
    </source>
</evidence>
<evidence type="ECO:0000256" key="1">
    <source>
        <dbReference type="ARBA" id="ARBA00001946"/>
    </source>
</evidence>
<protein>
    <recommendedName>
        <fullName evidence="16">DNA 3'-5' helicase</fullName>
        <ecNumber evidence="16">5.6.2.4</ecNumber>
    </recommendedName>
</protein>
<keyword evidence="14" id="KW-0413">Isomerase</keyword>
<evidence type="ECO:0000256" key="2">
    <source>
        <dbReference type="ARBA" id="ARBA00001947"/>
    </source>
</evidence>
<dbReference type="Proteomes" id="UP000002487">
    <property type="component" value="Chromosome"/>
</dbReference>
<keyword evidence="9" id="KW-0862">Zinc</keyword>
<comment type="catalytic activity">
    <reaction evidence="15">
        <text>Couples ATP hydrolysis with the unwinding of duplex DNA by translocating in the 3'-5' direction.</text>
        <dbReference type="EC" id="5.6.2.4"/>
    </reaction>
</comment>
<dbReference type="InterPro" id="IPR001650">
    <property type="entry name" value="Helicase_C-like"/>
</dbReference>
<dbReference type="Gene3D" id="1.10.150.80">
    <property type="entry name" value="HRDC domain"/>
    <property type="match status" value="1"/>
</dbReference>
<dbReference type="AlphaFoldDB" id="Q8THK7"/>
<evidence type="ECO:0000256" key="11">
    <source>
        <dbReference type="ARBA" id="ARBA00023125"/>
    </source>
</evidence>
<keyword evidence="22" id="KW-1185">Reference proteome</keyword>
<dbReference type="InterPro" id="IPR029491">
    <property type="entry name" value="Helicase_HTH"/>
</dbReference>
<feature type="domain" description="HRDC" evidence="18">
    <location>
        <begin position="586"/>
        <end position="666"/>
    </location>
</feature>
<keyword evidence="4" id="KW-0479">Metal-binding</keyword>
<dbReference type="FunFam" id="1.10.150.80:FF:000002">
    <property type="entry name" value="ATP-dependent DNA helicase RecQ"/>
    <property type="match status" value="1"/>
</dbReference>
<evidence type="ECO:0000256" key="9">
    <source>
        <dbReference type="ARBA" id="ARBA00022833"/>
    </source>
</evidence>
<dbReference type="GO" id="GO:0016787">
    <property type="term" value="F:hydrolase activity"/>
    <property type="evidence" value="ECO:0007669"/>
    <property type="project" value="UniProtKB-KW"/>
</dbReference>
<proteinExistence type="inferred from homology"/>
<keyword evidence="7" id="KW-0378">Hydrolase</keyword>
<evidence type="ECO:0000256" key="17">
    <source>
        <dbReference type="SAM" id="MobiDB-lite"/>
    </source>
</evidence>
<dbReference type="GO" id="GO:0009432">
    <property type="term" value="P:SOS response"/>
    <property type="evidence" value="ECO:0007669"/>
    <property type="project" value="InterPro"/>
</dbReference>
<dbReference type="FunFam" id="3.40.50.300:FF:000156">
    <property type="entry name" value="ATP-dependent DNA helicase recQ"/>
    <property type="match status" value="1"/>
</dbReference>
<evidence type="ECO:0000256" key="3">
    <source>
        <dbReference type="ARBA" id="ARBA00005446"/>
    </source>
</evidence>
<dbReference type="SMART" id="SM00341">
    <property type="entry name" value="HRDC"/>
    <property type="match status" value="1"/>
</dbReference>
<dbReference type="InterPro" id="IPR032284">
    <property type="entry name" value="RecQ_Zn-bd"/>
</dbReference>
<dbReference type="Pfam" id="PF14493">
    <property type="entry name" value="HTH_40"/>
    <property type="match status" value="1"/>
</dbReference>
<dbReference type="GO" id="GO:0046872">
    <property type="term" value="F:metal ion binding"/>
    <property type="evidence" value="ECO:0007669"/>
    <property type="project" value="UniProtKB-KW"/>
</dbReference>
<dbReference type="PANTHER" id="PTHR13710">
    <property type="entry name" value="DNA HELICASE RECQ FAMILY MEMBER"/>
    <property type="match status" value="1"/>
</dbReference>
<keyword evidence="6" id="KW-0227">DNA damage</keyword>
<accession>Q8THK7</accession>
<dbReference type="SUPFAM" id="SSF52540">
    <property type="entry name" value="P-loop containing nucleoside triphosphate hydrolases"/>
    <property type="match status" value="2"/>
</dbReference>